<evidence type="ECO:0000256" key="4">
    <source>
        <dbReference type="ARBA" id="ARBA00022832"/>
    </source>
</evidence>
<name>G2KV43_FRUST</name>
<keyword evidence="3" id="KW-0378">Hydrolase</keyword>
<dbReference type="CDD" id="cd00586">
    <property type="entry name" value="4HBT"/>
    <property type="match status" value="2"/>
</dbReference>
<evidence type="ECO:0000259" key="8">
    <source>
        <dbReference type="Pfam" id="PF01643"/>
    </source>
</evidence>
<evidence type="ECO:0000256" key="3">
    <source>
        <dbReference type="ARBA" id="ARBA00022801"/>
    </source>
</evidence>
<evidence type="ECO:0008006" key="12">
    <source>
        <dbReference type="Google" id="ProtNLM"/>
    </source>
</evidence>
<comment type="similarity">
    <text evidence="1">Belongs to the acyl-ACP thioesterase family.</text>
</comment>
<keyword evidence="5" id="KW-0809">Transit peptide</keyword>
<dbReference type="InterPro" id="IPR049427">
    <property type="entry name" value="Acyl-ACP_TE_C"/>
</dbReference>
<accession>G2KV43</accession>
<evidence type="ECO:0000256" key="2">
    <source>
        <dbReference type="ARBA" id="ARBA00022516"/>
    </source>
</evidence>
<sequence>MAAEIFTEDYKITNFETNLHGTITLQYLLDVIVQASEDQSQAINLRTEKVQENGVTWVVIQYDVDIQELPKAGQPVKLQTQGTSYTKSFANRHFWIRDMDGHILVEVKSLWVMMNLTTRKMVRIPESAVTPYGSEKVKRLERLHKLHKFDVDNAKKMKFPVTFNDIDFNGHVGNTRYINWMSDTLSFDFQKDRLPTGFSIKFEDEVRYGDQVTSEVNIIDDGNTTVHQIMVDGKARSMAEITWKKIN</sequence>
<evidence type="ECO:0000256" key="7">
    <source>
        <dbReference type="ARBA" id="ARBA00023160"/>
    </source>
</evidence>
<dbReference type="InterPro" id="IPR029069">
    <property type="entry name" value="HotDog_dom_sf"/>
</dbReference>
<keyword evidence="7" id="KW-0275">Fatty acid biosynthesis</keyword>
<organism evidence="10 11">
    <name type="scientific">Fructilactobacillus sanfranciscensis (strain TMW 1.1304)</name>
    <name type="common">Lactobacillus sanfranciscensis</name>
    <dbReference type="NCBI Taxonomy" id="714313"/>
    <lineage>
        <taxon>Bacteria</taxon>
        <taxon>Bacillati</taxon>
        <taxon>Bacillota</taxon>
        <taxon>Bacilli</taxon>
        <taxon>Lactobacillales</taxon>
        <taxon>Lactobacillaceae</taxon>
        <taxon>Fructilactobacillus</taxon>
    </lineage>
</organism>
<dbReference type="eggNOG" id="COG3884">
    <property type="taxonomic scope" value="Bacteria"/>
</dbReference>
<protein>
    <recommendedName>
        <fullName evidence="12">Acyl-ACP thioesterase</fullName>
    </recommendedName>
</protein>
<dbReference type="PANTHER" id="PTHR31727:SF6">
    <property type="entry name" value="OLEOYL-ACYL CARRIER PROTEIN THIOESTERASE 1, CHLOROPLASTIC"/>
    <property type="match status" value="1"/>
</dbReference>
<dbReference type="STRING" id="714313.LSA_04860"/>
<dbReference type="OrthoDB" id="9801517at2"/>
<dbReference type="InterPro" id="IPR002864">
    <property type="entry name" value="Acyl-ACP_thioesterase_NHD"/>
</dbReference>
<proteinExistence type="inferred from homology"/>
<dbReference type="HOGENOM" id="CLU_045466_2_0_9"/>
<evidence type="ECO:0000256" key="5">
    <source>
        <dbReference type="ARBA" id="ARBA00022946"/>
    </source>
</evidence>
<evidence type="ECO:0000256" key="6">
    <source>
        <dbReference type="ARBA" id="ARBA00023098"/>
    </source>
</evidence>
<dbReference type="SUPFAM" id="SSF54637">
    <property type="entry name" value="Thioesterase/thiol ester dehydrase-isomerase"/>
    <property type="match status" value="2"/>
</dbReference>
<dbReference type="KEGG" id="lsn:LSA_04860"/>
<evidence type="ECO:0000256" key="1">
    <source>
        <dbReference type="ARBA" id="ARBA00006500"/>
    </source>
</evidence>
<dbReference type="EMBL" id="CP002461">
    <property type="protein sequence ID" value="AEN98932.1"/>
    <property type="molecule type" value="Genomic_DNA"/>
</dbReference>
<dbReference type="InterPro" id="IPR045023">
    <property type="entry name" value="FATA/B"/>
</dbReference>
<dbReference type="GO" id="GO:0016297">
    <property type="term" value="F:fatty acyl-[ACP] hydrolase activity"/>
    <property type="evidence" value="ECO:0007669"/>
    <property type="project" value="InterPro"/>
</dbReference>
<keyword evidence="4" id="KW-0276">Fatty acid metabolism</keyword>
<evidence type="ECO:0000313" key="10">
    <source>
        <dbReference type="EMBL" id="AEN98932.1"/>
    </source>
</evidence>
<dbReference type="Proteomes" id="UP000001285">
    <property type="component" value="Chromosome"/>
</dbReference>
<evidence type="ECO:0000259" key="9">
    <source>
        <dbReference type="Pfam" id="PF20791"/>
    </source>
</evidence>
<keyword evidence="2" id="KW-0444">Lipid biosynthesis</keyword>
<dbReference type="RefSeq" id="WP_014081790.1">
    <property type="nucleotide sequence ID" value="NC_015978.1"/>
</dbReference>
<keyword evidence="11" id="KW-1185">Reference proteome</keyword>
<dbReference type="GO" id="GO:0000036">
    <property type="term" value="F:acyl carrier activity"/>
    <property type="evidence" value="ECO:0007669"/>
    <property type="project" value="TreeGrafter"/>
</dbReference>
<dbReference type="Pfam" id="PF20791">
    <property type="entry name" value="Acyl-ACP_TE_C"/>
    <property type="match status" value="1"/>
</dbReference>
<gene>
    <name evidence="10" type="ordered locus">LSA_04860</name>
</gene>
<feature type="domain" description="Acyl-ACP thioesterase-like C-terminal" evidence="9">
    <location>
        <begin position="152"/>
        <end position="245"/>
    </location>
</feature>
<evidence type="ECO:0000313" key="11">
    <source>
        <dbReference type="Proteomes" id="UP000001285"/>
    </source>
</evidence>
<keyword evidence="6" id="KW-0443">Lipid metabolism</keyword>
<dbReference type="Pfam" id="PF01643">
    <property type="entry name" value="Acyl-ACP_TE"/>
    <property type="match status" value="1"/>
</dbReference>
<dbReference type="PANTHER" id="PTHR31727">
    <property type="entry name" value="OLEOYL-ACYL CARRIER PROTEIN THIOESTERASE 1, CHLOROPLASTIC"/>
    <property type="match status" value="1"/>
</dbReference>
<dbReference type="AlphaFoldDB" id="G2KV43"/>
<reference evidence="10 11" key="1">
    <citation type="journal article" date="2011" name="Microb. Cell Fact.">
        <title>Genomic analysis reveals Lactobacillus sanfranciscensis as stable element in traditional sourdoughs.</title>
        <authorList>
            <person name="Vogel R.F."/>
            <person name="Pavlovic M."/>
            <person name="Ehrmann M.A."/>
            <person name="Wiezer A."/>
            <person name="Liesegang H."/>
            <person name="Offschanka S."/>
            <person name="Voget S."/>
            <person name="Angelov A."/>
            <person name="Bocker G."/>
            <person name="Liebl W."/>
        </authorList>
    </citation>
    <scope>NUCLEOTIDE SEQUENCE [LARGE SCALE GENOMIC DNA]</scope>
    <source>
        <strain evidence="10 11">TMW 1.1304</strain>
    </source>
</reference>
<feature type="domain" description="Acyl-ACP thioesterase N-terminal hotdog" evidence="8">
    <location>
        <begin position="5"/>
        <end position="132"/>
    </location>
</feature>
<dbReference type="Gene3D" id="3.10.129.10">
    <property type="entry name" value="Hotdog Thioesterase"/>
    <property type="match status" value="1"/>
</dbReference>